<evidence type="ECO:0000313" key="2">
    <source>
        <dbReference type="EMBL" id="OEJ27671.1"/>
    </source>
</evidence>
<dbReference type="InterPro" id="IPR009326">
    <property type="entry name" value="DUF984"/>
</dbReference>
<dbReference type="CDD" id="cd06553">
    <property type="entry name" value="ASCH_Ef3133_like"/>
    <property type="match status" value="1"/>
</dbReference>
<protein>
    <submittedName>
        <fullName evidence="2">RNA-binding protein</fullName>
    </submittedName>
</protein>
<dbReference type="Pfam" id="PF04266">
    <property type="entry name" value="ASCH"/>
    <property type="match status" value="1"/>
</dbReference>
<dbReference type="SMART" id="SM01022">
    <property type="entry name" value="ASCH"/>
    <property type="match status" value="1"/>
</dbReference>
<dbReference type="RefSeq" id="WP_069935464.1">
    <property type="nucleotide sequence ID" value="NZ_MEHJ01000001.1"/>
</dbReference>
<reference evidence="2 3" key="1">
    <citation type="submission" date="2016-08" db="EMBL/GenBank/DDBJ databases">
        <title>Complete genome sequence of Streptomyces agglomeratus strain 6-3-2, a novel anti-MRSA actinomycete isolated from Wuli of Tebit, China.</title>
        <authorList>
            <person name="Chen X."/>
        </authorList>
    </citation>
    <scope>NUCLEOTIDE SEQUENCE [LARGE SCALE GENOMIC DNA]</scope>
    <source>
        <strain evidence="2 3">6-3-2</strain>
    </source>
</reference>
<dbReference type="SUPFAM" id="SSF88697">
    <property type="entry name" value="PUA domain-like"/>
    <property type="match status" value="1"/>
</dbReference>
<keyword evidence="3" id="KW-1185">Reference proteome</keyword>
<feature type="domain" description="ASCH" evidence="1">
    <location>
        <begin position="12"/>
        <end position="138"/>
    </location>
</feature>
<accession>A0A1E5PDQ3</accession>
<name>A0A1E5PDQ3_9ACTN</name>
<gene>
    <name evidence="2" type="ORF">AS594_27505</name>
</gene>
<dbReference type="InterPro" id="IPR007374">
    <property type="entry name" value="ASCH_domain"/>
</dbReference>
<proteinExistence type="predicted"/>
<sequence length="151" mass="16546">MSRYPSLPPCLLAFPGPLRDRLVAAVLSGEKVSTTGLLAEYEAEKEELPPVGERSVVIDSDGREVAVIELTEVRVLALGDVDLQHALDEGEGYTSVAEWRAGHERFWHSEEMREALDDPGFTVDDTTMIVAERFRVVERPDGAAVPSQSPA</sequence>
<organism evidence="2 3">
    <name type="scientific">Streptomyces agglomeratus</name>
    <dbReference type="NCBI Taxonomy" id="285458"/>
    <lineage>
        <taxon>Bacteria</taxon>
        <taxon>Bacillati</taxon>
        <taxon>Actinomycetota</taxon>
        <taxon>Actinomycetes</taxon>
        <taxon>Kitasatosporales</taxon>
        <taxon>Streptomycetaceae</taxon>
        <taxon>Streptomyces</taxon>
    </lineage>
</organism>
<dbReference type="PIRSF" id="PIRSF021320">
    <property type="entry name" value="DUF984"/>
    <property type="match status" value="1"/>
</dbReference>
<evidence type="ECO:0000259" key="1">
    <source>
        <dbReference type="SMART" id="SM01022"/>
    </source>
</evidence>
<dbReference type="AlphaFoldDB" id="A0A1E5PDQ3"/>
<dbReference type="InterPro" id="IPR015947">
    <property type="entry name" value="PUA-like_sf"/>
</dbReference>
<dbReference type="Proteomes" id="UP000095759">
    <property type="component" value="Unassembled WGS sequence"/>
</dbReference>
<dbReference type="PANTHER" id="PTHR39203:SF1">
    <property type="entry name" value="CYTOPLASMIC PROTEIN"/>
    <property type="match status" value="1"/>
</dbReference>
<evidence type="ECO:0000313" key="3">
    <source>
        <dbReference type="Proteomes" id="UP000095759"/>
    </source>
</evidence>
<dbReference type="PANTHER" id="PTHR39203">
    <property type="entry name" value="CYTOPLASMIC PROTEIN-RELATED"/>
    <property type="match status" value="1"/>
</dbReference>
<dbReference type="Gene3D" id="3.10.400.10">
    <property type="entry name" value="Sulfate adenylyltransferase"/>
    <property type="match status" value="1"/>
</dbReference>
<dbReference type="OrthoDB" id="9807542at2"/>
<dbReference type="EMBL" id="MEHJ01000001">
    <property type="protein sequence ID" value="OEJ27671.1"/>
    <property type="molecule type" value="Genomic_DNA"/>
</dbReference>
<comment type="caution">
    <text evidence="2">The sequence shown here is derived from an EMBL/GenBank/DDBJ whole genome shotgun (WGS) entry which is preliminary data.</text>
</comment>
<dbReference type="STRING" id="285458.BGM19_09375"/>